<dbReference type="Proteomes" id="UP000660024">
    <property type="component" value="Unassembled WGS sequence"/>
</dbReference>
<evidence type="ECO:0000313" key="1">
    <source>
        <dbReference type="EMBL" id="MBK0383567.1"/>
    </source>
</evidence>
<dbReference type="EMBL" id="JAEHFY010000015">
    <property type="protein sequence ID" value="MBK0383567.1"/>
    <property type="molecule type" value="Genomic_DNA"/>
</dbReference>
<accession>A0ABS1BL05</accession>
<evidence type="ECO:0000313" key="2">
    <source>
        <dbReference type="Proteomes" id="UP000660024"/>
    </source>
</evidence>
<dbReference type="Pfam" id="PF19781">
    <property type="entry name" value="DUF6266"/>
    <property type="match status" value="1"/>
</dbReference>
<sequence length="212" mass="23945">MAKYQYGINGPFSGKVGAVVGCTWKGIPYMRSLPKKRTGKVSEAEKVNRNKFAMAQEWLKPLTPFLRVGFKGYTERVEGFLAAKSYLLKNAILIDEGQLTIDPEKMLVSFGSLLGPENAEISFQEDDTIKFIWKACPAHHVNAQDQTLLLIYCREANESVYQTHGAFRKNGIDELQIPANFKNKHLLIYMAFVSANRLNQSNSIFLGNIYWG</sequence>
<comment type="caution">
    <text evidence="1">The sequence shown here is derived from an EMBL/GenBank/DDBJ whole genome shotgun (WGS) entry which is preliminary data.</text>
</comment>
<proteinExistence type="predicted"/>
<dbReference type="RefSeq" id="WP_200586398.1">
    <property type="nucleotide sequence ID" value="NZ_JAEHFY010000015.1"/>
</dbReference>
<keyword evidence="2" id="KW-1185">Reference proteome</keyword>
<dbReference type="InterPro" id="IPR046233">
    <property type="entry name" value="DUF6266"/>
</dbReference>
<name>A0ABS1BL05_9SPHI</name>
<gene>
    <name evidence="1" type="ORF">I5M32_11420</name>
</gene>
<organism evidence="1 2">
    <name type="scientific">Pedobacter segetis</name>
    <dbReference type="NCBI Taxonomy" id="2793069"/>
    <lineage>
        <taxon>Bacteria</taxon>
        <taxon>Pseudomonadati</taxon>
        <taxon>Bacteroidota</taxon>
        <taxon>Sphingobacteriia</taxon>
        <taxon>Sphingobacteriales</taxon>
        <taxon>Sphingobacteriaceae</taxon>
        <taxon>Pedobacter</taxon>
    </lineage>
</organism>
<reference evidence="1 2" key="1">
    <citation type="submission" date="2020-12" db="EMBL/GenBank/DDBJ databases">
        <title>Bacterial novel species Pedobacter sp. SD-b isolated from soil.</title>
        <authorList>
            <person name="Jung H.-Y."/>
        </authorList>
    </citation>
    <scope>NUCLEOTIDE SEQUENCE [LARGE SCALE GENOMIC DNA]</scope>
    <source>
        <strain evidence="1 2">SD-b</strain>
    </source>
</reference>
<protein>
    <submittedName>
        <fullName evidence="1">Uncharacterized protein</fullName>
    </submittedName>
</protein>